<protein>
    <submittedName>
        <fullName evidence="2">Sugar phosphate isomerase/epimerase</fullName>
    </submittedName>
</protein>
<dbReference type="EMBL" id="JACOOU010000002">
    <property type="protein sequence ID" value="MBC5671819.1"/>
    <property type="molecule type" value="Genomic_DNA"/>
</dbReference>
<accession>A0ABR7F9C3</accession>
<evidence type="ECO:0000259" key="1">
    <source>
        <dbReference type="Pfam" id="PF01261"/>
    </source>
</evidence>
<gene>
    <name evidence="2" type="ORF">H8S76_06125</name>
</gene>
<evidence type="ECO:0000313" key="2">
    <source>
        <dbReference type="EMBL" id="MBC5671819.1"/>
    </source>
</evidence>
<reference evidence="2 3" key="1">
    <citation type="submission" date="2020-08" db="EMBL/GenBank/DDBJ databases">
        <title>Genome public.</title>
        <authorList>
            <person name="Liu C."/>
            <person name="Sun Q."/>
        </authorList>
    </citation>
    <scope>NUCLEOTIDE SEQUENCE [LARGE SCALE GENOMIC DNA]</scope>
    <source>
        <strain evidence="2 3">NSJ-34</strain>
    </source>
</reference>
<dbReference type="InterPro" id="IPR050312">
    <property type="entry name" value="IolE/XylAMocC-like"/>
</dbReference>
<keyword evidence="3" id="KW-1185">Reference proteome</keyword>
<dbReference type="Gene3D" id="3.20.20.150">
    <property type="entry name" value="Divalent-metal-dependent TIM barrel enzymes"/>
    <property type="match status" value="1"/>
</dbReference>
<dbReference type="RefSeq" id="WP_033142346.1">
    <property type="nucleotide sequence ID" value="NZ_JACOOU010000002.1"/>
</dbReference>
<dbReference type="SUPFAM" id="SSF51658">
    <property type="entry name" value="Xylose isomerase-like"/>
    <property type="match status" value="1"/>
</dbReference>
<proteinExistence type="predicted"/>
<dbReference type="InterPro" id="IPR013022">
    <property type="entry name" value="Xyl_isomerase-like_TIM-brl"/>
</dbReference>
<keyword evidence="2" id="KW-0413">Isomerase</keyword>
<feature type="domain" description="Xylose isomerase-like TIM barrel" evidence="1">
    <location>
        <begin position="29"/>
        <end position="307"/>
    </location>
</feature>
<dbReference type="GO" id="GO:0016853">
    <property type="term" value="F:isomerase activity"/>
    <property type="evidence" value="ECO:0007669"/>
    <property type="project" value="UniProtKB-KW"/>
</dbReference>
<organism evidence="2 3">
    <name type="scientific">Blautia celeris</name>
    <dbReference type="NCBI Taxonomy" id="2763026"/>
    <lineage>
        <taxon>Bacteria</taxon>
        <taxon>Bacillati</taxon>
        <taxon>Bacillota</taxon>
        <taxon>Clostridia</taxon>
        <taxon>Lachnospirales</taxon>
        <taxon>Lachnospiraceae</taxon>
        <taxon>Blautia</taxon>
    </lineage>
</organism>
<dbReference type="InterPro" id="IPR036237">
    <property type="entry name" value="Xyl_isomerase-like_sf"/>
</dbReference>
<dbReference type="Pfam" id="PF01261">
    <property type="entry name" value="AP_endonuc_2"/>
    <property type="match status" value="1"/>
</dbReference>
<comment type="caution">
    <text evidence="2">The sequence shown here is derived from an EMBL/GenBank/DDBJ whole genome shotgun (WGS) entry which is preliminary data.</text>
</comment>
<evidence type="ECO:0000313" key="3">
    <source>
        <dbReference type="Proteomes" id="UP000654573"/>
    </source>
</evidence>
<sequence>MKQDIKLGISLYSFSTEYIHEKLDLEGVLKKAKDMGYEGIEIVAAQMVPEYPYPSDNWLAEFKSLLEKYELEPVCWSAYIDMGIRTDRDLTEEEIIQFTKNDLIYAKKAGFPMVRTQHAISPDIFRKMIPFCKKLGMKLTIEMHHPHHPEVPVWKEYFSIMKNEGRGVLGFVPDFSIFQKYPHQLYIDQAISFGCRKDKIQEITELHKKGGDLDRILNGDFNEIEKHTAEEMFAKFSAPARIEQLKDIIDCAFYIHGKFYYLDNDEHDECIPFEEIVTTIRDLGYKGYIASEYEGHHFDETIDSEEQLKHFVALNTKILNS</sequence>
<dbReference type="PANTHER" id="PTHR12110">
    <property type="entry name" value="HYDROXYPYRUVATE ISOMERASE"/>
    <property type="match status" value="1"/>
</dbReference>
<dbReference type="Proteomes" id="UP000654573">
    <property type="component" value="Unassembled WGS sequence"/>
</dbReference>
<name>A0ABR7F9C3_9FIRM</name>